<gene>
    <name evidence="1" type="ORF">OGM63_05695</name>
</gene>
<evidence type="ECO:0000313" key="1">
    <source>
        <dbReference type="EMBL" id="MCV3213024.1"/>
    </source>
</evidence>
<proteinExistence type="predicted"/>
<comment type="caution">
    <text evidence="1">The sequence shown here is derived from an EMBL/GenBank/DDBJ whole genome shotgun (WGS) entry which is preliminary data.</text>
</comment>
<evidence type="ECO:0000313" key="2">
    <source>
        <dbReference type="Proteomes" id="UP001526143"/>
    </source>
</evidence>
<dbReference type="Proteomes" id="UP001526143">
    <property type="component" value="Unassembled WGS sequence"/>
</dbReference>
<organism evidence="1 2">
    <name type="scientific">Plectonema radiosum NIES-515</name>
    <dbReference type="NCBI Taxonomy" id="2986073"/>
    <lineage>
        <taxon>Bacteria</taxon>
        <taxon>Bacillati</taxon>
        <taxon>Cyanobacteriota</taxon>
        <taxon>Cyanophyceae</taxon>
        <taxon>Oscillatoriophycideae</taxon>
        <taxon>Oscillatoriales</taxon>
        <taxon>Microcoleaceae</taxon>
        <taxon>Plectonema</taxon>
    </lineage>
</organism>
<accession>A0ABT3AWN5</accession>
<dbReference type="EMBL" id="JAOWRF010000086">
    <property type="protein sequence ID" value="MCV3213024.1"/>
    <property type="molecule type" value="Genomic_DNA"/>
</dbReference>
<sequence length="124" mass="13554">MPLPVLHKVALGTGKNTYYFKTSDAYQTIKTVVGIEKVADPTGTEEIISVKELLRTGVLWRIGIRYKDSGGKKKSAHLLVAQTKLVEIFGENAGGKLEDKNYQLGTTVKGKIESIAGRRKASFS</sequence>
<reference evidence="1 2" key="1">
    <citation type="submission" date="2022-10" db="EMBL/GenBank/DDBJ databases">
        <title>Identification of biosynthetic pathway for the production of the potent trypsin inhibitor radiosumin.</title>
        <authorList>
            <person name="Fewer D.P."/>
            <person name="Delbaje E."/>
            <person name="Ouyang X."/>
            <person name="Agostino P.D."/>
            <person name="Wahlsten M."/>
            <person name="Jokela J."/>
            <person name="Permi P."/>
            <person name="Haapaniemi E."/>
            <person name="Koistinen H."/>
        </authorList>
    </citation>
    <scope>NUCLEOTIDE SEQUENCE [LARGE SCALE GENOMIC DNA]</scope>
    <source>
        <strain evidence="1 2">NIES-515</strain>
    </source>
</reference>
<protein>
    <submittedName>
        <fullName evidence="1">Uncharacterized protein</fullName>
    </submittedName>
</protein>
<name>A0ABT3AWN5_9CYAN</name>
<dbReference type="RefSeq" id="WP_263744530.1">
    <property type="nucleotide sequence ID" value="NZ_JAOWRF010000086.1"/>
</dbReference>
<keyword evidence="2" id="KW-1185">Reference proteome</keyword>